<protein>
    <submittedName>
        <fullName evidence="1">Uncharacterized protein</fullName>
    </submittedName>
</protein>
<organism evidence="1">
    <name type="scientific">Arundo donax</name>
    <name type="common">Giant reed</name>
    <name type="synonym">Donax arundinaceus</name>
    <dbReference type="NCBI Taxonomy" id="35708"/>
    <lineage>
        <taxon>Eukaryota</taxon>
        <taxon>Viridiplantae</taxon>
        <taxon>Streptophyta</taxon>
        <taxon>Embryophyta</taxon>
        <taxon>Tracheophyta</taxon>
        <taxon>Spermatophyta</taxon>
        <taxon>Magnoliopsida</taxon>
        <taxon>Liliopsida</taxon>
        <taxon>Poales</taxon>
        <taxon>Poaceae</taxon>
        <taxon>PACMAD clade</taxon>
        <taxon>Arundinoideae</taxon>
        <taxon>Arundineae</taxon>
        <taxon>Arundo</taxon>
    </lineage>
</organism>
<dbReference type="EMBL" id="GBRH01246156">
    <property type="protein sequence ID" value="JAD51739.1"/>
    <property type="molecule type" value="Transcribed_RNA"/>
</dbReference>
<sequence length="72" mass="8079">MMMQHGLLYLPTLQNSISSFAAVVYLQIMEIEFQILYLSSPSRPVESSVVHSCNLEGSLSYVDITIAYNFTS</sequence>
<dbReference type="AlphaFoldDB" id="A0A0A9AJ65"/>
<accession>A0A0A9AJ65</accession>
<proteinExistence type="predicted"/>
<reference evidence="1" key="2">
    <citation type="journal article" date="2015" name="Data Brief">
        <title>Shoot transcriptome of the giant reed, Arundo donax.</title>
        <authorList>
            <person name="Barrero R.A."/>
            <person name="Guerrero F.D."/>
            <person name="Moolhuijzen P."/>
            <person name="Goolsby J.A."/>
            <person name="Tidwell J."/>
            <person name="Bellgard S.E."/>
            <person name="Bellgard M.I."/>
        </authorList>
    </citation>
    <scope>NUCLEOTIDE SEQUENCE</scope>
    <source>
        <tissue evidence="1">Shoot tissue taken approximately 20 cm above the soil surface</tissue>
    </source>
</reference>
<reference evidence="1" key="1">
    <citation type="submission" date="2014-09" db="EMBL/GenBank/DDBJ databases">
        <authorList>
            <person name="Magalhaes I.L.F."/>
            <person name="Oliveira U."/>
            <person name="Santos F.R."/>
            <person name="Vidigal T.H.D.A."/>
            <person name="Brescovit A.D."/>
            <person name="Santos A.J."/>
        </authorList>
    </citation>
    <scope>NUCLEOTIDE SEQUENCE</scope>
    <source>
        <tissue evidence="1">Shoot tissue taken approximately 20 cm above the soil surface</tissue>
    </source>
</reference>
<name>A0A0A9AJ65_ARUDO</name>
<evidence type="ECO:0000313" key="1">
    <source>
        <dbReference type="EMBL" id="JAD51739.1"/>
    </source>
</evidence>